<name>A0A7C1T2B4_THEPE</name>
<gene>
    <name evidence="2" type="ORF">ENM88_00220</name>
    <name evidence="1" type="ORF">ENP77_01740</name>
</gene>
<reference evidence="1" key="1">
    <citation type="journal article" date="2020" name="mSystems">
        <title>Genome- and Community-Level Interaction Insights into Carbon Utilization and Element Cycling Functions of Hydrothermarchaeota in Hydrothermal Sediment.</title>
        <authorList>
            <person name="Zhou Z."/>
            <person name="Liu Y."/>
            <person name="Xu W."/>
            <person name="Pan J."/>
            <person name="Luo Z.H."/>
            <person name="Li M."/>
        </authorList>
    </citation>
    <scope>NUCLEOTIDE SEQUENCE [LARGE SCALE GENOMIC DNA]</scope>
    <source>
        <strain evidence="2">SpSt-1125</strain>
        <strain evidence="1">SpSt-25</strain>
    </source>
</reference>
<dbReference type="EMBL" id="DRZM01000008">
    <property type="protein sequence ID" value="HHP04158.1"/>
    <property type="molecule type" value="Genomic_DNA"/>
</dbReference>
<evidence type="ECO:0000313" key="2">
    <source>
        <dbReference type="EMBL" id="HHP04158.1"/>
    </source>
</evidence>
<dbReference type="SUPFAM" id="SSF50249">
    <property type="entry name" value="Nucleic acid-binding proteins"/>
    <property type="match status" value="1"/>
</dbReference>
<accession>A0A7C1T2B4</accession>
<dbReference type="EMBL" id="DSKP01000061">
    <property type="protein sequence ID" value="HEB48501.1"/>
    <property type="molecule type" value="Genomic_DNA"/>
</dbReference>
<organism evidence="1">
    <name type="scientific">Thermofilum pendens</name>
    <dbReference type="NCBI Taxonomy" id="2269"/>
    <lineage>
        <taxon>Archaea</taxon>
        <taxon>Thermoproteota</taxon>
        <taxon>Thermoprotei</taxon>
        <taxon>Thermofilales</taxon>
        <taxon>Thermofilaceae</taxon>
        <taxon>Thermofilum</taxon>
    </lineage>
</organism>
<protein>
    <recommendedName>
        <fullName evidence="3">OB domain-containing protein</fullName>
    </recommendedName>
</protein>
<proteinExistence type="predicted"/>
<comment type="caution">
    <text evidence="1">The sequence shown here is derived from an EMBL/GenBank/DDBJ whole genome shotgun (WGS) entry which is preliminary data.</text>
</comment>
<evidence type="ECO:0000313" key="1">
    <source>
        <dbReference type="EMBL" id="HEB48501.1"/>
    </source>
</evidence>
<dbReference type="Gene3D" id="2.40.50.140">
    <property type="entry name" value="Nucleic acid-binding proteins"/>
    <property type="match status" value="1"/>
</dbReference>
<dbReference type="AlphaFoldDB" id="A0A7C1T2B4"/>
<evidence type="ECO:0008006" key="3">
    <source>
        <dbReference type="Google" id="ProtNLM"/>
    </source>
</evidence>
<dbReference type="InterPro" id="IPR012340">
    <property type="entry name" value="NA-bd_OB-fold"/>
</dbReference>
<sequence>MEIVLDAYLKVRVSEITLESIVSEGPNYYLVVSWKGLKLKTRKVCTVGFVESVSEGSRFTDVILGHEGALVLVRVWPDRSVHDSVAGISAGDAVKVLGTLRVFREQVYISPLVLRKVRPEYISEFVRRIEGDREAIFASLVERMPAGENTLKAGKSI</sequence>